<evidence type="ECO:0000256" key="2">
    <source>
        <dbReference type="ARBA" id="ARBA00022618"/>
    </source>
</evidence>
<evidence type="ECO:0000313" key="8">
    <source>
        <dbReference type="EMBL" id="HIS35316.1"/>
    </source>
</evidence>
<gene>
    <name evidence="8" type="ORF">IAC10_01610</name>
</gene>
<reference evidence="8" key="2">
    <citation type="journal article" date="2021" name="PeerJ">
        <title>Extensive microbial diversity within the chicken gut microbiome revealed by metagenomics and culture.</title>
        <authorList>
            <person name="Gilroy R."/>
            <person name="Ravi A."/>
            <person name="Getino M."/>
            <person name="Pursley I."/>
            <person name="Horton D.L."/>
            <person name="Alikhan N.F."/>
            <person name="Baker D."/>
            <person name="Gharbi K."/>
            <person name="Hall N."/>
            <person name="Watson M."/>
            <person name="Adriaenssens E.M."/>
            <person name="Foster-Nyarko E."/>
            <person name="Jarju S."/>
            <person name="Secka A."/>
            <person name="Antonio M."/>
            <person name="Oren A."/>
            <person name="Chaudhuri R.R."/>
            <person name="La Ragione R."/>
            <person name="Hildebrand F."/>
            <person name="Pallen M.J."/>
        </authorList>
    </citation>
    <scope>NUCLEOTIDE SEQUENCE</scope>
    <source>
        <strain evidence="8">6276</strain>
    </source>
</reference>
<dbReference type="GO" id="GO:0051301">
    <property type="term" value="P:cell division"/>
    <property type="evidence" value="ECO:0007669"/>
    <property type="project" value="UniProtKB-KW"/>
</dbReference>
<evidence type="ECO:0000256" key="6">
    <source>
        <dbReference type="SAM" id="Phobius"/>
    </source>
</evidence>
<evidence type="ECO:0000313" key="9">
    <source>
        <dbReference type="Proteomes" id="UP000823928"/>
    </source>
</evidence>
<reference evidence="8" key="1">
    <citation type="submission" date="2020-10" db="EMBL/GenBank/DDBJ databases">
        <authorList>
            <person name="Gilroy R."/>
        </authorList>
    </citation>
    <scope>NUCLEOTIDE SEQUENCE</scope>
    <source>
        <strain evidence="8">6276</strain>
    </source>
</reference>
<comment type="caution">
    <text evidence="8">The sequence shown here is derived from an EMBL/GenBank/DDBJ whole genome shotgun (WGS) entry which is preliminary data.</text>
</comment>
<evidence type="ECO:0000256" key="3">
    <source>
        <dbReference type="ARBA" id="ARBA00022692"/>
    </source>
</evidence>
<evidence type="ECO:0000259" key="7">
    <source>
        <dbReference type="Pfam" id="PF08478"/>
    </source>
</evidence>
<keyword evidence="4 6" id="KW-1133">Transmembrane helix</keyword>
<keyword evidence="2" id="KW-0132">Cell division</keyword>
<evidence type="ECO:0000256" key="5">
    <source>
        <dbReference type="ARBA" id="ARBA00023306"/>
    </source>
</evidence>
<proteinExistence type="predicted"/>
<dbReference type="PANTHER" id="PTHR37820:SF1">
    <property type="entry name" value="CELL DIVISION PROTEIN FTSQ"/>
    <property type="match status" value="1"/>
</dbReference>
<name>A0A9D1JLV7_9BACT</name>
<feature type="transmembrane region" description="Helical" evidence="6">
    <location>
        <begin position="38"/>
        <end position="58"/>
    </location>
</feature>
<protein>
    <submittedName>
        <fullName evidence="8">FtsQ-type POTRA domain-containing protein</fullName>
    </submittedName>
</protein>
<evidence type="ECO:0000256" key="4">
    <source>
        <dbReference type="ARBA" id="ARBA00022989"/>
    </source>
</evidence>
<dbReference type="Pfam" id="PF08478">
    <property type="entry name" value="POTRA_1"/>
    <property type="match status" value="1"/>
</dbReference>
<dbReference type="EMBL" id="DVIU01000035">
    <property type="protein sequence ID" value="HIS35316.1"/>
    <property type="molecule type" value="Genomic_DNA"/>
</dbReference>
<evidence type="ECO:0000256" key="1">
    <source>
        <dbReference type="ARBA" id="ARBA00022475"/>
    </source>
</evidence>
<accession>A0A9D1JLV7</accession>
<dbReference type="Proteomes" id="UP000823928">
    <property type="component" value="Unassembled WGS sequence"/>
</dbReference>
<keyword evidence="6" id="KW-0472">Membrane</keyword>
<dbReference type="InterPro" id="IPR050487">
    <property type="entry name" value="FtsQ_DivIB"/>
</dbReference>
<dbReference type="GO" id="GO:0005886">
    <property type="term" value="C:plasma membrane"/>
    <property type="evidence" value="ECO:0007669"/>
    <property type="project" value="TreeGrafter"/>
</dbReference>
<dbReference type="PANTHER" id="PTHR37820">
    <property type="entry name" value="CELL DIVISION PROTEIN DIVIB"/>
    <property type="match status" value="1"/>
</dbReference>
<dbReference type="AlphaFoldDB" id="A0A9D1JLV7"/>
<keyword evidence="5" id="KW-0131">Cell cycle</keyword>
<keyword evidence="1" id="KW-1003">Cell membrane</keyword>
<sequence length="288" mass="33904">MSEYEEQNEQDELIDPDRLVKNVRKKRKLRKGRKKQSVFRNFFRFCMTVLLLCAFVYISKMPQWYLNKNIFTVSNTNSVTIINNKIVKSYKIMSLLKKSEVPDVPIYMARTDAIEKELKKLTPVEDVYIRRYAFPARLQIIVKERVPVLTVSPDIKVPPVAAFTRDGVMIGREYLPLSKDFNTIKVLSYGNKGDDYTKWNAAKIKQIETIVEYVETCSKEPVEYIDFRNPNDIYVKIKTVNIRLGKPDERVYDRIQRIPSILPQVKLVDSKVKYLDLSWEKVNYLKLE</sequence>
<organism evidence="8 9">
    <name type="scientific">Candidatus Scatousia excrementigallinarum</name>
    <dbReference type="NCBI Taxonomy" id="2840935"/>
    <lineage>
        <taxon>Bacteria</taxon>
        <taxon>Candidatus Scatousia</taxon>
    </lineage>
</organism>
<dbReference type="InterPro" id="IPR013685">
    <property type="entry name" value="POTRA_FtsQ_type"/>
</dbReference>
<feature type="domain" description="POTRA" evidence="7">
    <location>
        <begin position="76"/>
        <end position="145"/>
    </location>
</feature>
<keyword evidence="3 6" id="KW-0812">Transmembrane</keyword>